<dbReference type="CDD" id="cd09128">
    <property type="entry name" value="PLDc_unchar1_2"/>
    <property type="match status" value="1"/>
</dbReference>
<protein>
    <submittedName>
        <fullName evidence="6">Phospholipase D/transphosphatidylase</fullName>
    </submittedName>
</protein>
<proteinExistence type="predicted"/>
<dbReference type="InterPro" id="IPR051406">
    <property type="entry name" value="PLD_domain"/>
</dbReference>
<keyword evidence="4" id="KW-1133">Transmembrane helix</keyword>
<dbReference type="STRING" id="1873524.HSR6_1311"/>
<dbReference type="AlphaFoldDB" id="A0A1D8S4Z2"/>
<dbReference type="InterPro" id="IPR001736">
    <property type="entry name" value="PLipase_D/transphosphatidylase"/>
</dbReference>
<evidence type="ECO:0000259" key="5">
    <source>
        <dbReference type="PROSITE" id="PS50035"/>
    </source>
</evidence>
<dbReference type="InterPro" id="IPR025202">
    <property type="entry name" value="PLD-like_dom"/>
</dbReference>
<gene>
    <name evidence="6" type="ORF">HTSR_1239</name>
</gene>
<evidence type="ECO:0000313" key="6">
    <source>
        <dbReference type="EMBL" id="AOW80417.1"/>
    </source>
</evidence>
<dbReference type="Proteomes" id="UP000185608">
    <property type="component" value="Chromosome"/>
</dbReference>
<dbReference type="Gene3D" id="3.30.870.10">
    <property type="entry name" value="Endonuclease Chain A"/>
    <property type="match status" value="2"/>
</dbReference>
<dbReference type="GeneID" id="29829235"/>
<organism evidence="6 7">
    <name type="scientific">Halodesulfurarchaeum formicicum</name>
    <dbReference type="NCBI Taxonomy" id="1873524"/>
    <lineage>
        <taxon>Archaea</taxon>
        <taxon>Methanobacteriati</taxon>
        <taxon>Methanobacteriota</taxon>
        <taxon>Stenosarchaea group</taxon>
        <taxon>Halobacteria</taxon>
        <taxon>Halobacteriales</taxon>
        <taxon>Halobacteriaceae</taxon>
        <taxon>Halodesulfurarchaeum</taxon>
    </lineage>
</organism>
<dbReference type="PANTHER" id="PTHR43856:SF1">
    <property type="entry name" value="MITOCHONDRIAL CARDIOLIPIN HYDROLASE"/>
    <property type="match status" value="1"/>
</dbReference>
<evidence type="ECO:0000313" key="7">
    <source>
        <dbReference type="Proteomes" id="UP000185608"/>
    </source>
</evidence>
<keyword evidence="1" id="KW-0378">Hydrolase</keyword>
<dbReference type="EMBL" id="CP016070">
    <property type="protein sequence ID" value="AOW80417.1"/>
    <property type="molecule type" value="Genomic_DNA"/>
</dbReference>
<dbReference type="GO" id="GO:0016042">
    <property type="term" value="P:lipid catabolic process"/>
    <property type="evidence" value="ECO:0007669"/>
    <property type="project" value="UniProtKB-KW"/>
</dbReference>
<evidence type="ECO:0000256" key="4">
    <source>
        <dbReference type="SAM" id="Phobius"/>
    </source>
</evidence>
<sequence>MLEELLVITLLATAGPVTIDGVYPNPTTDGDRGEFVILSVPENTSPQGLELTDGEDTIDLSGIEASGRVVVTADPGPASNLTDLPIHETKSFLSLSNGGEWVALRDGTSASNLSYPRAPEGELYRNGRFEPIARSNFRPMTTRNVSIKTTVLPDDPTPLTRAIESADDRILLAGYTFTDPSVTDALINAHQRNVTVRVLIEGGPVGGIPRPQVTQLDRLRAAGVPIAVMGTDRARYRFHHAKYAVVDDRAVVTSENWKPGGTGGNGSRGWAAVMHDPKVAADLARIFRADTDFIDTRSWTASRPSEPVEGGMDTTRYPTRFPAQSSQAEQVTVLTAPDNAAGAVRGMLANATESIRIQQVSIDPSTPLLNESVAAARRGVTVRILLSGAWYAESENRALARSLRDRAEREDLPLTVRLAEPRSRYEHVHAKSVIVDGESVLLGSLNWNPNALRENREVAVRIDDSKAGTYFERVFRADWRGAAWRLPWGVLLGASVILLLGVAAARSFADFEN</sequence>
<dbReference type="PANTHER" id="PTHR43856">
    <property type="entry name" value="CARDIOLIPIN HYDROLASE"/>
    <property type="match status" value="1"/>
</dbReference>
<feature type="domain" description="PLD phosphodiesterase" evidence="5">
    <location>
        <begin position="235"/>
        <end position="261"/>
    </location>
</feature>
<dbReference type="PATRIC" id="fig|1855411.3.peg.1239"/>
<dbReference type="PROSITE" id="PS50035">
    <property type="entry name" value="PLD"/>
    <property type="match status" value="2"/>
</dbReference>
<keyword evidence="4" id="KW-0812">Transmembrane</keyword>
<keyword evidence="4" id="KW-0472">Membrane</keyword>
<accession>A0A1D8S4Z2</accession>
<keyword evidence="2" id="KW-0442">Lipid degradation</keyword>
<dbReference type="GO" id="GO:0016891">
    <property type="term" value="F:RNA endonuclease activity producing 5'-phosphomonoesters, hydrolytic mechanism"/>
    <property type="evidence" value="ECO:0007669"/>
    <property type="project" value="TreeGrafter"/>
</dbReference>
<dbReference type="SUPFAM" id="SSF56024">
    <property type="entry name" value="Phospholipase D/nuclease"/>
    <property type="match status" value="2"/>
</dbReference>
<dbReference type="RefSeq" id="WP_083258870.1">
    <property type="nucleotide sequence ID" value="NZ_CP016070.1"/>
</dbReference>
<evidence type="ECO:0000256" key="1">
    <source>
        <dbReference type="ARBA" id="ARBA00022801"/>
    </source>
</evidence>
<reference evidence="6 7" key="1">
    <citation type="submission" date="2016-06" db="EMBL/GenBank/DDBJ databases">
        <title>Discovery of anaerobic lithoheterotrophic haloarchaeon capable of sulfur respiration by hydrogen and formate.</title>
        <authorList>
            <person name="Sorokin D.Y."/>
            <person name="Kublanov I.V."/>
            <person name="Roman P."/>
            <person name="Sinninghe Damste J.S."/>
            <person name="Golyshin P.N."/>
            <person name="Rojo D."/>
            <person name="Ciordia S."/>
            <person name="Mena Md.C."/>
            <person name="Ferrer M."/>
            <person name="Smedile F."/>
            <person name="Messina E."/>
            <person name="La Cono V."/>
            <person name="Yakimov M.M."/>
        </authorList>
    </citation>
    <scope>NUCLEOTIDE SEQUENCE [LARGE SCALE GENOMIC DNA]</scope>
    <source>
        <strain evidence="6 7">HTSR1</strain>
    </source>
</reference>
<dbReference type="SMART" id="SM00155">
    <property type="entry name" value="PLDc"/>
    <property type="match status" value="2"/>
</dbReference>
<feature type="transmembrane region" description="Helical" evidence="4">
    <location>
        <begin position="486"/>
        <end position="509"/>
    </location>
</feature>
<dbReference type="Pfam" id="PF13091">
    <property type="entry name" value="PLDc_2"/>
    <property type="match status" value="2"/>
</dbReference>
<feature type="domain" description="PLD phosphodiesterase" evidence="5">
    <location>
        <begin position="424"/>
        <end position="451"/>
    </location>
</feature>
<evidence type="ECO:0000256" key="2">
    <source>
        <dbReference type="ARBA" id="ARBA00022963"/>
    </source>
</evidence>
<keyword evidence="3" id="KW-0443">Lipid metabolism</keyword>
<evidence type="ECO:0000256" key="3">
    <source>
        <dbReference type="ARBA" id="ARBA00023098"/>
    </source>
</evidence>
<name>A0A1D8S4Z2_9EURY</name>
<dbReference type="KEGG" id="halh:HTSR_1239"/>